<dbReference type="InParanoid" id="M3XIB9"/>
<organism evidence="11 12">
    <name type="scientific">Latimeria chalumnae</name>
    <name type="common">Coelacanth</name>
    <dbReference type="NCBI Taxonomy" id="7897"/>
    <lineage>
        <taxon>Eukaryota</taxon>
        <taxon>Metazoa</taxon>
        <taxon>Chordata</taxon>
        <taxon>Craniata</taxon>
        <taxon>Vertebrata</taxon>
        <taxon>Euteleostomi</taxon>
        <taxon>Coelacanthiformes</taxon>
        <taxon>Coelacanthidae</taxon>
        <taxon>Latimeria</taxon>
    </lineage>
</organism>
<dbReference type="GO" id="GO:0005576">
    <property type="term" value="C:extracellular region"/>
    <property type="evidence" value="ECO:0007669"/>
    <property type="project" value="UniProtKB-SubCell"/>
</dbReference>
<keyword evidence="12" id="KW-1185">Reference proteome</keyword>
<dbReference type="Proteomes" id="UP000008672">
    <property type="component" value="Unassembled WGS sequence"/>
</dbReference>
<comment type="cofactor">
    <cofactor evidence="9">
        <name>Ca(2+)</name>
        <dbReference type="ChEBI" id="CHEBI:29108"/>
    </cofactor>
    <text evidence="9">Binds 2 calcium ions per subunit.</text>
</comment>
<name>M3XIB9_LATCH</name>
<feature type="disulfide bond" evidence="8">
    <location>
        <begin position="56"/>
        <end position="115"/>
    </location>
</feature>
<dbReference type="InterPro" id="IPR013320">
    <property type="entry name" value="ConA-like_dom_sf"/>
</dbReference>
<sequence>MKTLLGLCVFFLLALLATSDQIGLKRKEMIFPEQSKDSYMKLIPKKEDPISNFTLCLKVFSDLSRPQVLFSLATKQVDNEILLLRDSYQKISIFVGGSSVSYEVKTSPHHWMDMCVTWNSETGIVGFWHNGQRLVKKALKKGYTINEKPIIILGQEQDGYGEKFDPDQSFVGEIKNVYMWNRVLSPGEVRSVRYGDYPDPNIIDWESVEYEVAGNVVIEPSETHDNMEHKH</sequence>
<dbReference type="CDD" id="cd00152">
    <property type="entry name" value="PTX"/>
    <property type="match status" value="1"/>
</dbReference>
<keyword evidence="4 9" id="KW-0732">Signal</keyword>
<comment type="similarity">
    <text evidence="7 9">Belongs to the pentraxin family.</text>
</comment>
<dbReference type="GeneTree" id="ENSGT01100000263515"/>
<reference evidence="12" key="1">
    <citation type="submission" date="2011-08" db="EMBL/GenBank/DDBJ databases">
        <title>The draft genome of Latimeria chalumnae.</title>
        <authorList>
            <person name="Di Palma F."/>
            <person name="Alfoldi J."/>
            <person name="Johnson J."/>
            <person name="Berlin A."/>
            <person name="Gnerre S."/>
            <person name="Jaffe D."/>
            <person name="MacCallum I."/>
            <person name="Young S."/>
            <person name="Walker B.J."/>
            <person name="Lander E."/>
            <person name="Lindblad-Toh K."/>
        </authorList>
    </citation>
    <scope>NUCLEOTIDE SEQUENCE [LARGE SCALE GENOMIC DNA]</scope>
    <source>
        <strain evidence="12">Wild caught</strain>
    </source>
</reference>
<comment type="subunit">
    <text evidence="9">Homopentamer. Pentaxin (or pentraxin) have a discoid arrangement of 5 non-covalently bound subunits.</text>
</comment>
<evidence type="ECO:0000256" key="4">
    <source>
        <dbReference type="ARBA" id="ARBA00022729"/>
    </source>
</evidence>
<protein>
    <recommendedName>
        <fullName evidence="9">Pentraxin family member</fullName>
    </recommendedName>
</protein>
<dbReference type="STRING" id="7897.ENSLACP00000022475"/>
<dbReference type="SMART" id="SM00159">
    <property type="entry name" value="PTX"/>
    <property type="match status" value="1"/>
</dbReference>
<accession>M3XIB9</accession>
<dbReference type="GO" id="GO:0046872">
    <property type="term" value="F:metal ion binding"/>
    <property type="evidence" value="ECO:0007669"/>
    <property type="project" value="UniProtKB-KW"/>
</dbReference>
<dbReference type="InterPro" id="IPR001759">
    <property type="entry name" value="PTX_dom"/>
</dbReference>
<reference evidence="11" key="3">
    <citation type="submission" date="2025-09" db="UniProtKB">
        <authorList>
            <consortium name="Ensembl"/>
        </authorList>
    </citation>
    <scope>IDENTIFICATION</scope>
</reference>
<dbReference type="PROSITE" id="PS51828">
    <property type="entry name" value="PTX_2"/>
    <property type="match status" value="1"/>
</dbReference>
<dbReference type="PANTHER" id="PTHR45869:SF8">
    <property type="entry name" value="LAMG-LIKE JELLYROLL FOLD DOMAIN-CONTAINING PROTEIN"/>
    <property type="match status" value="1"/>
</dbReference>
<evidence type="ECO:0000256" key="6">
    <source>
        <dbReference type="ARBA" id="ARBA00023157"/>
    </source>
</evidence>
<dbReference type="AlphaFoldDB" id="M3XIB9"/>
<dbReference type="FunCoup" id="M3XIB9">
    <property type="interactions" value="221"/>
</dbReference>
<dbReference type="OMA" id="DNTNKEM"/>
<feature type="chain" id="PRO_5006993147" description="Pentraxin family member" evidence="9">
    <location>
        <begin position="20"/>
        <end position="231"/>
    </location>
</feature>
<keyword evidence="2" id="KW-0964">Secreted</keyword>
<gene>
    <name evidence="11" type="primary">LOC102367542</name>
</gene>
<evidence type="ECO:0000256" key="9">
    <source>
        <dbReference type="RuleBase" id="RU362112"/>
    </source>
</evidence>
<evidence type="ECO:0000256" key="8">
    <source>
        <dbReference type="PROSITE-ProRule" id="PRU01172"/>
    </source>
</evidence>
<dbReference type="EMBL" id="AFYH01213896">
    <property type="status" value="NOT_ANNOTATED_CDS"/>
    <property type="molecule type" value="Genomic_DNA"/>
</dbReference>
<dbReference type="Ensembl" id="ENSLACT00000025332.1">
    <property type="protein sequence ID" value="ENSLACP00000022475.1"/>
    <property type="gene ID" value="ENSLACG00000001622.2"/>
</dbReference>
<evidence type="ECO:0000313" key="11">
    <source>
        <dbReference type="Ensembl" id="ENSLACP00000022475.1"/>
    </source>
</evidence>
<evidence type="ECO:0000313" key="12">
    <source>
        <dbReference type="Proteomes" id="UP000008672"/>
    </source>
</evidence>
<evidence type="ECO:0000256" key="1">
    <source>
        <dbReference type="ARBA" id="ARBA00004613"/>
    </source>
</evidence>
<proteinExistence type="inferred from homology"/>
<dbReference type="PRINTS" id="PR00895">
    <property type="entry name" value="PENTAXIN"/>
</dbReference>
<evidence type="ECO:0000256" key="7">
    <source>
        <dbReference type="ARBA" id="ARBA00038102"/>
    </source>
</evidence>
<comment type="subcellular location">
    <subcellularLocation>
        <location evidence="1 9">Secreted</location>
    </subcellularLocation>
</comment>
<dbReference type="InterPro" id="IPR051005">
    <property type="entry name" value="Pentraxin_domain"/>
</dbReference>
<keyword evidence="3 9" id="KW-0479">Metal-binding</keyword>
<keyword evidence="5 9" id="KW-0106">Calcium</keyword>
<evidence type="ECO:0000256" key="3">
    <source>
        <dbReference type="ARBA" id="ARBA00022723"/>
    </source>
</evidence>
<dbReference type="Gene3D" id="2.60.120.200">
    <property type="match status" value="1"/>
</dbReference>
<feature type="domain" description="Pentraxin (PTX)" evidence="10">
    <location>
        <begin position="25"/>
        <end position="224"/>
    </location>
</feature>
<evidence type="ECO:0000256" key="2">
    <source>
        <dbReference type="ARBA" id="ARBA00022525"/>
    </source>
</evidence>
<feature type="signal peptide" evidence="9">
    <location>
        <begin position="1"/>
        <end position="19"/>
    </location>
</feature>
<evidence type="ECO:0000256" key="5">
    <source>
        <dbReference type="ARBA" id="ARBA00022837"/>
    </source>
</evidence>
<dbReference type="Pfam" id="PF00354">
    <property type="entry name" value="Pentaxin"/>
    <property type="match status" value="1"/>
</dbReference>
<reference evidence="11" key="2">
    <citation type="submission" date="2025-08" db="UniProtKB">
        <authorList>
            <consortium name="Ensembl"/>
        </authorList>
    </citation>
    <scope>IDENTIFICATION</scope>
</reference>
<dbReference type="eggNOG" id="ENOG502S201">
    <property type="taxonomic scope" value="Eukaryota"/>
</dbReference>
<dbReference type="FunFam" id="2.60.120.200:FF:000070">
    <property type="entry name" value="Serum amyloid P-component"/>
    <property type="match status" value="1"/>
</dbReference>
<keyword evidence="6 8" id="KW-1015">Disulfide bond</keyword>
<dbReference type="PANTHER" id="PTHR45869">
    <property type="entry name" value="C-REACTIVE PROTEIN-RELATED"/>
    <property type="match status" value="1"/>
</dbReference>
<dbReference type="SUPFAM" id="SSF49899">
    <property type="entry name" value="Concanavalin A-like lectins/glucanases"/>
    <property type="match status" value="1"/>
</dbReference>
<evidence type="ECO:0000259" key="10">
    <source>
        <dbReference type="PROSITE" id="PS51828"/>
    </source>
</evidence>